<name>A0A368NQ28_9GAMM</name>
<organism evidence="1 2">
    <name type="scientific">Corallincola holothuriorum</name>
    <dbReference type="NCBI Taxonomy" id="2282215"/>
    <lineage>
        <taxon>Bacteria</taxon>
        <taxon>Pseudomonadati</taxon>
        <taxon>Pseudomonadota</taxon>
        <taxon>Gammaproteobacteria</taxon>
        <taxon>Alteromonadales</taxon>
        <taxon>Psychromonadaceae</taxon>
        <taxon>Corallincola</taxon>
    </lineage>
</organism>
<dbReference type="SUPFAM" id="SSF53335">
    <property type="entry name" value="S-adenosyl-L-methionine-dependent methyltransferases"/>
    <property type="match status" value="1"/>
</dbReference>
<keyword evidence="2" id="KW-1185">Reference proteome</keyword>
<dbReference type="Gene3D" id="3.40.50.150">
    <property type="entry name" value="Vaccinia Virus protein VP39"/>
    <property type="match status" value="1"/>
</dbReference>
<dbReference type="AlphaFoldDB" id="A0A368NQ28"/>
<dbReference type="EMBL" id="QPID01000001">
    <property type="protein sequence ID" value="RCU52508.1"/>
    <property type="molecule type" value="Genomic_DNA"/>
</dbReference>
<evidence type="ECO:0000313" key="2">
    <source>
        <dbReference type="Proteomes" id="UP000252558"/>
    </source>
</evidence>
<proteinExistence type="predicted"/>
<dbReference type="OrthoDB" id="5563826at2"/>
<evidence type="ECO:0000313" key="1">
    <source>
        <dbReference type="EMBL" id="RCU52508.1"/>
    </source>
</evidence>
<dbReference type="RefSeq" id="WP_114336416.1">
    <property type="nucleotide sequence ID" value="NZ_QPID01000001.1"/>
</dbReference>
<dbReference type="Pfam" id="PF06080">
    <property type="entry name" value="DUF938"/>
    <property type="match status" value="1"/>
</dbReference>
<protein>
    <submittedName>
        <fullName evidence="1">DUF938 domain-containing protein</fullName>
    </submittedName>
</protein>
<dbReference type="InterPro" id="IPR010342">
    <property type="entry name" value="DUF938"/>
</dbReference>
<gene>
    <name evidence="1" type="ORF">DU002_00625</name>
</gene>
<dbReference type="PANTHER" id="PTHR20974:SF0">
    <property type="entry name" value="UPF0585 PROTEIN CG18661"/>
    <property type="match status" value="1"/>
</dbReference>
<accession>A0A368NQ28</accession>
<reference evidence="1 2" key="1">
    <citation type="submission" date="2018-07" db="EMBL/GenBank/DDBJ databases">
        <title>Corallincola holothuriorum sp. nov., a new facultative anaerobe isolated from sea cucumber Apostichopus japonicus.</title>
        <authorList>
            <person name="Xia H."/>
        </authorList>
    </citation>
    <scope>NUCLEOTIDE SEQUENCE [LARGE SCALE GENOMIC DNA]</scope>
    <source>
        <strain evidence="1 2">C4</strain>
    </source>
</reference>
<dbReference type="Proteomes" id="UP000252558">
    <property type="component" value="Unassembled WGS sequence"/>
</dbReference>
<dbReference type="InterPro" id="IPR029063">
    <property type="entry name" value="SAM-dependent_MTases_sf"/>
</dbReference>
<sequence length="195" mass="22335">MSKRFSQSCENNKQPILEQLKPRLVNQRHLLEIGSGTGQHAQFFAKHLPHLCWQTSDRPDNHPSIDAWIAELNLTNLRSPLSFTIGEDNWPNQPIDTVFTANTAHIMQSEEVQIMMGLVAEHLPLRGLFLQYGPFNIDGTYTSDSNREFDQFLQQEGCGGIRDIAELERWAKGLMLVEQITMPANNLLLVWRKHC</sequence>
<dbReference type="PANTHER" id="PTHR20974">
    <property type="entry name" value="UPF0585 PROTEIN CG18661"/>
    <property type="match status" value="1"/>
</dbReference>
<comment type="caution">
    <text evidence="1">The sequence shown here is derived from an EMBL/GenBank/DDBJ whole genome shotgun (WGS) entry which is preliminary data.</text>
</comment>